<name>E9SER9_RUMAL</name>
<protein>
    <submittedName>
        <fullName evidence="1">Uncharacterized protein</fullName>
    </submittedName>
</protein>
<organism evidence="1 2">
    <name type="scientific">Ruminococcus albus 8</name>
    <dbReference type="NCBI Taxonomy" id="246199"/>
    <lineage>
        <taxon>Bacteria</taxon>
        <taxon>Bacillati</taxon>
        <taxon>Bacillota</taxon>
        <taxon>Clostridia</taxon>
        <taxon>Eubacteriales</taxon>
        <taxon>Oscillospiraceae</taxon>
        <taxon>Ruminococcus</taxon>
    </lineage>
</organism>
<dbReference type="Proteomes" id="UP000004259">
    <property type="component" value="Unassembled WGS sequence"/>
</dbReference>
<dbReference type="EMBL" id="ADKM02000101">
    <property type="protein sequence ID" value="EGC02224.1"/>
    <property type="molecule type" value="Genomic_DNA"/>
</dbReference>
<reference evidence="1 2" key="1">
    <citation type="submission" date="2011-02" db="EMBL/GenBank/DDBJ databases">
        <authorList>
            <person name="Nelson K.E."/>
            <person name="Sutton G."/>
            <person name="Torralba M."/>
            <person name="Durkin S."/>
            <person name="Harkins D."/>
            <person name="Montgomery R."/>
            <person name="Ziemer C."/>
            <person name="Klaassens E."/>
            <person name="Ocuiv P."/>
            <person name="Morrison M."/>
        </authorList>
    </citation>
    <scope>NUCLEOTIDE SEQUENCE [LARGE SCALE GENOMIC DNA]</scope>
    <source>
        <strain evidence="1 2">8</strain>
    </source>
</reference>
<sequence>MGSIAVAAVASVVIPEFINKGASCYYKNTNKGLENFDDNKYVIVRKNTNKGI</sequence>
<comment type="caution">
    <text evidence="1">The sequence shown here is derived from an EMBL/GenBank/DDBJ whole genome shotgun (WGS) entry which is preliminary data.</text>
</comment>
<evidence type="ECO:0000313" key="2">
    <source>
        <dbReference type="Proteomes" id="UP000004259"/>
    </source>
</evidence>
<gene>
    <name evidence="1" type="ORF">CUS_4335</name>
</gene>
<evidence type="ECO:0000313" key="1">
    <source>
        <dbReference type="EMBL" id="EGC02224.1"/>
    </source>
</evidence>
<dbReference type="STRING" id="246199.CUS_4335"/>
<accession>E9SER9</accession>
<proteinExistence type="predicted"/>
<keyword evidence="2" id="KW-1185">Reference proteome</keyword>
<dbReference type="AlphaFoldDB" id="E9SER9"/>